<keyword evidence="7" id="KW-1185">Reference proteome</keyword>
<dbReference type="GO" id="GO:0016020">
    <property type="term" value="C:membrane"/>
    <property type="evidence" value="ECO:0007669"/>
    <property type="project" value="InterPro"/>
</dbReference>
<protein>
    <submittedName>
        <fullName evidence="6">Placenta growth factor</fullName>
    </submittedName>
</protein>
<evidence type="ECO:0000256" key="4">
    <source>
        <dbReference type="SAM" id="SignalP"/>
    </source>
</evidence>
<organism evidence="6 7">
    <name type="scientific">Plakobranchus ocellatus</name>
    <dbReference type="NCBI Taxonomy" id="259542"/>
    <lineage>
        <taxon>Eukaryota</taxon>
        <taxon>Metazoa</taxon>
        <taxon>Spiralia</taxon>
        <taxon>Lophotrochozoa</taxon>
        <taxon>Mollusca</taxon>
        <taxon>Gastropoda</taxon>
        <taxon>Heterobranchia</taxon>
        <taxon>Euthyneura</taxon>
        <taxon>Panpulmonata</taxon>
        <taxon>Sacoglossa</taxon>
        <taxon>Placobranchoidea</taxon>
        <taxon>Plakobranchidae</taxon>
        <taxon>Plakobranchus</taxon>
    </lineage>
</organism>
<accession>A0AAV3Y6I5</accession>
<dbReference type="GO" id="GO:0008083">
    <property type="term" value="F:growth factor activity"/>
    <property type="evidence" value="ECO:0007669"/>
    <property type="project" value="UniProtKB-KW"/>
</dbReference>
<dbReference type="GO" id="GO:0008284">
    <property type="term" value="P:positive regulation of cell population proliferation"/>
    <property type="evidence" value="ECO:0007669"/>
    <property type="project" value="TreeGrafter"/>
</dbReference>
<dbReference type="GO" id="GO:0051781">
    <property type="term" value="P:positive regulation of cell division"/>
    <property type="evidence" value="ECO:0007669"/>
    <property type="project" value="UniProtKB-KW"/>
</dbReference>
<dbReference type="InterPro" id="IPR029034">
    <property type="entry name" value="Cystine-knot_cytokine"/>
</dbReference>
<dbReference type="PROSITE" id="PS50278">
    <property type="entry name" value="PDGF_2"/>
    <property type="match status" value="1"/>
</dbReference>
<dbReference type="Gene3D" id="2.10.90.10">
    <property type="entry name" value="Cystine-knot cytokines"/>
    <property type="match status" value="1"/>
</dbReference>
<evidence type="ECO:0000256" key="3">
    <source>
        <dbReference type="ARBA" id="ARBA00023246"/>
    </source>
</evidence>
<dbReference type="InterPro" id="IPR000072">
    <property type="entry name" value="PDGF/VEGF_dom"/>
</dbReference>
<evidence type="ECO:0000313" key="6">
    <source>
        <dbReference type="EMBL" id="GFN78086.1"/>
    </source>
</evidence>
<dbReference type="PANTHER" id="PTHR11633:SF1">
    <property type="entry name" value="LD28763P"/>
    <property type="match status" value="1"/>
</dbReference>
<dbReference type="GO" id="GO:0070851">
    <property type="term" value="F:growth factor receptor binding"/>
    <property type="evidence" value="ECO:0007669"/>
    <property type="project" value="TreeGrafter"/>
</dbReference>
<evidence type="ECO:0000313" key="7">
    <source>
        <dbReference type="Proteomes" id="UP000735302"/>
    </source>
</evidence>
<name>A0AAV3Y6I5_9GAST</name>
<sequence length="198" mass="21718">MWSTLAIYFVVVFSPISLTAFKCQPHMKCASQTEVSPGGAAQSSSNSSINTAQPLSDPYLKIMSASSIEEVLEMGLLYKGNRLATADDLGVVISKRDQPTVSAGGKIARHNPCSPHTKNVRIKIDKPNPRSRFFPTCVKAKRCDGCCGSNDVMCTPSKIGRRIYQRYQMPKPLDSNINGLRDMYYSQTMMPLGSKSSL</sequence>
<comment type="caution">
    <text evidence="6">The sequence shown here is derived from an EMBL/GenBank/DDBJ whole genome shotgun (WGS) entry which is preliminary data.</text>
</comment>
<evidence type="ECO:0000256" key="1">
    <source>
        <dbReference type="ARBA" id="ARBA00006686"/>
    </source>
</evidence>
<feature type="chain" id="PRO_5043349061" evidence="4">
    <location>
        <begin position="21"/>
        <end position="198"/>
    </location>
</feature>
<reference evidence="6 7" key="1">
    <citation type="journal article" date="2021" name="Elife">
        <title>Chloroplast acquisition without the gene transfer in kleptoplastic sea slugs, Plakobranchus ocellatus.</title>
        <authorList>
            <person name="Maeda T."/>
            <person name="Takahashi S."/>
            <person name="Yoshida T."/>
            <person name="Shimamura S."/>
            <person name="Takaki Y."/>
            <person name="Nagai Y."/>
            <person name="Toyoda A."/>
            <person name="Suzuki Y."/>
            <person name="Arimoto A."/>
            <person name="Ishii H."/>
            <person name="Satoh N."/>
            <person name="Nishiyama T."/>
            <person name="Hasebe M."/>
            <person name="Maruyama T."/>
            <person name="Minagawa J."/>
            <person name="Obokata J."/>
            <person name="Shigenobu S."/>
        </authorList>
    </citation>
    <scope>NUCLEOTIDE SEQUENCE [LARGE SCALE GENOMIC DNA]</scope>
</reference>
<dbReference type="SUPFAM" id="SSF57501">
    <property type="entry name" value="Cystine-knot cytokines"/>
    <property type="match status" value="1"/>
</dbReference>
<keyword evidence="3" id="KW-0497">Mitogen</keyword>
<dbReference type="Pfam" id="PF00341">
    <property type="entry name" value="PDGF"/>
    <property type="match status" value="1"/>
</dbReference>
<comment type="similarity">
    <text evidence="1">Belongs to the PDGF/VEGF growth factor family.</text>
</comment>
<dbReference type="Proteomes" id="UP000735302">
    <property type="component" value="Unassembled WGS sequence"/>
</dbReference>
<gene>
    <name evidence="6" type="ORF">PoB_000459200</name>
</gene>
<feature type="signal peptide" evidence="4">
    <location>
        <begin position="1"/>
        <end position="20"/>
    </location>
</feature>
<dbReference type="PANTHER" id="PTHR11633">
    <property type="entry name" value="PLATELET-DERIVED GROWTH FACTOR"/>
    <property type="match status" value="1"/>
</dbReference>
<evidence type="ECO:0000256" key="2">
    <source>
        <dbReference type="ARBA" id="ARBA00023030"/>
    </source>
</evidence>
<keyword evidence="2" id="KW-0339">Growth factor</keyword>
<proteinExistence type="inferred from homology"/>
<dbReference type="GO" id="GO:0005615">
    <property type="term" value="C:extracellular space"/>
    <property type="evidence" value="ECO:0007669"/>
    <property type="project" value="TreeGrafter"/>
</dbReference>
<keyword evidence="4" id="KW-0732">Signal</keyword>
<dbReference type="EMBL" id="BLXT01000540">
    <property type="protein sequence ID" value="GFN78086.1"/>
    <property type="molecule type" value="Genomic_DNA"/>
</dbReference>
<dbReference type="AlphaFoldDB" id="A0AAV3Y6I5"/>
<feature type="domain" description="Platelet-derived growth factor (PDGF) family profile" evidence="5">
    <location>
        <begin position="113"/>
        <end position="158"/>
    </location>
</feature>
<evidence type="ECO:0000259" key="5">
    <source>
        <dbReference type="PROSITE" id="PS50278"/>
    </source>
</evidence>